<dbReference type="EMBL" id="JAIWYP010000014">
    <property type="protein sequence ID" value="KAH3712356.1"/>
    <property type="molecule type" value="Genomic_DNA"/>
</dbReference>
<evidence type="ECO:0000313" key="2">
    <source>
        <dbReference type="EMBL" id="KAH3735450.1"/>
    </source>
</evidence>
<reference evidence="1" key="2">
    <citation type="submission" date="2020-11" db="EMBL/GenBank/DDBJ databases">
        <authorList>
            <person name="McCartney M.A."/>
            <person name="Auch B."/>
            <person name="Kono T."/>
            <person name="Mallez S."/>
            <person name="Becker A."/>
            <person name="Gohl D.M."/>
            <person name="Silverstein K.A.T."/>
            <person name="Koren S."/>
            <person name="Bechman K.B."/>
            <person name="Herman A."/>
            <person name="Abrahante J.E."/>
            <person name="Garbe J."/>
        </authorList>
    </citation>
    <scope>NUCLEOTIDE SEQUENCE</scope>
    <source>
        <strain evidence="1">Duluth1</strain>
        <tissue evidence="1">Whole animal</tissue>
    </source>
</reference>
<keyword evidence="3" id="KW-1185">Reference proteome</keyword>
<evidence type="ECO:0000313" key="1">
    <source>
        <dbReference type="EMBL" id="KAH3712356.1"/>
    </source>
</evidence>
<name>A0A9D3Z7N2_DREPO</name>
<protein>
    <submittedName>
        <fullName evidence="1">Uncharacterized protein</fullName>
    </submittedName>
</protein>
<comment type="caution">
    <text evidence="1">The sequence shown here is derived from an EMBL/GenBank/DDBJ whole genome shotgun (WGS) entry which is preliminary data.</text>
</comment>
<gene>
    <name evidence="2" type="ORF">DPMN_041981</name>
    <name evidence="1" type="ORF">DPMN_072054</name>
</gene>
<dbReference type="Proteomes" id="UP000828390">
    <property type="component" value="Unassembled WGS sequence"/>
</dbReference>
<organism evidence="1 3">
    <name type="scientific">Dreissena polymorpha</name>
    <name type="common">Zebra mussel</name>
    <name type="synonym">Mytilus polymorpha</name>
    <dbReference type="NCBI Taxonomy" id="45954"/>
    <lineage>
        <taxon>Eukaryota</taxon>
        <taxon>Metazoa</taxon>
        <taxon>Spiralia</taxon>
        <taxon>Lophotrochozoa</taxon>
        <taxon>Mollusca</taxon>
        <taxon>Bivalvia</taxon>
        <taxon>Autobranchia</taxon>
        <taxon>Heteroconchia</taxon>
        <taxon>Euheterodonta</taxon>
        <taxon>Imparidentia</taxon>
        <taxon>Neoheterodontei</taxon>
        <taxon>Myida</taxon>
        <taxon>Dreissenoidea</taxon>
        <taxon>Dreissenidae</taxon>
        <taxon>Dreissena</taxon>
    </lineage>
</organism>
<sequence length="132" mass="14511">MFMLNSTSGELIGIEYLYSQTGSVMEDYIKAIDTLETAPEEESIILEEEEEGSFQDTDQIDDLTISTVGLKESSDVVLDISSLPLTQVPEHPVPSSSTKPAFTATPLAYFTSEEYKAMLTETVPDFQATQVT</sequence>
<proteinExistence type="predicted"/>
<reference evidence="1" key="1">
    <citation type="journal article" date="2019" name="bioRxiv">
        <title>The Genome of the Zebra Mussel, Dreissena polymorpha: A Resource for Invasive Species Research.</title>
        <authorList>
            <person name="McCartney M.A."/>
            <person name="Auch B."/>
            <person name="Kono T."/>
            <person name="Mallez S."/>
            <person name="Zhang Y."/>
            <person name="Obille A."/>
            <person name="Becker A."/>
            <person name="Abrahante J.E."/>
            <person name="Garbe J."/>
            <person name="Badalamenti J.P."/>
            <person name="Herman A."/>
            <person name="Mangelson H."/>
            <person name="Liachko I."/>
            <person name="Sullivan S."/>
            <person name="Sone E.D."/>
            <person name="Koren S."/>
            <person name="Silverstein K.A.T."/>
            <person name="Beckman K.B."/>
            <person name="Gohl D.M."/>
        </authorList>
    </citation>
    <scope>NUCLEOTIDE SEQUENCE</scope>
    <source>
        <strain evidence="1">Duluth1</strain>
        <tissue evidence="1">Whole animal</tissue>
    </source>
</reference>
<accession>A0A9D3Z7N2</accession>
<evidence type="ECO:0000313" key="3">
    <source>
        <dbReference type="Proteomes" id="UP000828390"/>
    </source>
</evidence>
<dbReference type="AlphaFoldDB" id="A0A9D3Z7N2"/>
<dbReference type="EMBL" id="JAIWYP010000011">
    <property type="protein sequence ID" value="KAH3735450.1"/>
    <property type="molecule type" value="Genomic_DNA"/>
</dbReference>